<feature type="compositionally biased region" description="Pro residues" evidence="3">
    <location>
        <begin position="462"/>
        <end position="479"/>
    </location>
</feature>
<sequence>MAFINVAEWTPQNVVSWLQGLEDSILPYVAFFLNNNINGCRLLLLSCDDLENLNVTKVGHQEIILEAVELLKHLHYNFCSETLQMLSLRLGCKARSLFNILKRETDEEEKYRDRVTTKTLSGVCDILTSVKLFVSWIDRYPFGGQEEYISIRKEILKLSIELASTAQRDQFVEKPNEVIKENCAIFAETCDKIVQDLNDPLAIQPAYLEVITIKKKNGEDIFSGVHFSSSYSGIHIVEKIERSSIFYRGRIEEGDEIVQINYQTVVGWHLKKMLNIIKEFSTEIAITLKKRPLHSNQITVLKQFKIVNRKLKSGSRYRNASTTTGHSDNDSDNGSINGVNIKERSTVPENPINTIIQPRRPRIVRRRSSISGSSPTAKNPPTRIEDVYNRRDMILSRTVSHDDGKNSLISGKSKISPGTSCESCCSKNSGNSIPPRKSLSSSQVPYAKVHPLLNRESNFFIPKPPSPHYVTPPPLPPQPKHLIQQHQQTQQQTQQQPSQQKTQQQQSQSSQVNQSQNVQRSQNQPPKIKSTIKLTSYDMENDPEFHEYQPPPSPKLPPSPPKTPTSTKSVPPPAPAPRQRVIDDLLRNVTLPRRKSDEGSSFDFVNRLTTMTGPKPFTNKNNSSSNITNRPQPPLPRVIGVARSTQPFNRDNKSQQLSSYSDSSADSLKSIESDCGDASNDRQKTKPAIPPKSHRIHSRLIF</sequence>
<feature type="compositionally biased region" description="Polar residues" evidence="3">
    <location>
        <begin position="316"/>
        <end position="338"/>
    </location>
</feature>
<feature type="domain" description="PDZ" evidence="5">
    <location>
        <begin position="210"/>
        <end position="292"/>
    </location>
</feature>
<feature type="region of interest" description="Disordered" evidence="3">
    <location>
        <begin position="315"/>
        <end position="339"/>
    </location>
</feature>
<dbReference type="InterPro" id="IPR051566">
    <property type="entry name" value="CNKSR"/>
</dbReference>
<evidence type="ECO:0000259" key="5">
    <source>
        <dbReference type="PROSITE" id="PS50106"/>
    </source>
</evidence>
<dbReference type="EnsemblMetazoa" id="tetur33g01310.1">
    <property type="protein sequence ID" value="tetur33g01310.1"/>
    <property type="gene ID" value="tetur33g01310"/>
</dbReference>
<feature type="compositionally biased region" description="Low complexity" evidence="3">
    <location>
        <begin position="654"/>
        <end position="670"/>
    </location>
</feature>
<dbReference type="InterPro" id="IPR001478">
    <property type="entry name" value="PDZ"/>
</dbReference>
<dbReference type="SUPFAM" id="SSF47769">
    <property type="entry name" value="SAM/Pointed domain"/>
    <property type="match status" value="1"/>
</dbReference>
<dbReference type="SUPFAM" id="SSF50156">
    <property type="entry name" value="PDZ domain-like"/>
    <property type="match status" value="1"/>
</dbReference>
<feature type="region of interest" description="Disordered" evidence="3">
    <location>
        <begin position="542"/>
        <end position="702"/>
    </location>
</feature>
<evidence type="ECO:0000256" key="2">
    <source>
        <dbReference type="ARBA" id="ARBA00022553"/>
    </source>
</evidence>
<comment type="similarity">
    <text evidence="1">Belongs to the CNKSR family.</text>
</comment>
<dbReference type="Pfam" id="PF00536">
    <property type="entry name" value="SAM_1"/>
    <property type="match status" value="1"/>
</dbReference>
<evidence type="ECO:0000259" key="6">
    <source>
        <dbReference type="PROSITE" id="PS51290"/>
    </source>
</evidence>
<dbReference type="SMART" id="SM00454">
    <property type="entry name" value="SAM"/>
    <property type="match status" value="1"/>
</dbReference>
<dbReference type="CDD" id="cd09511">
    <property type="entry name" value="SAM_CNK1_2_3-suppressor"/>
    <property type="match status" value="1"/>
</dbReference>
<dbReference type="OMA" id="VNRLTTM"/>
<dbReference type="eggNOG" id="KOG1738">
    <property type="taxonomic scope" value="Eukaryota"/>
</dbReference>
<dbReference type="InterPro" id="IPR049628">
    <property type="entry name" value="CNK1-3_SAM"/>
</dbReference>
<keyword evidence="2" id="KW-0597">Phosphoprotein</keyword>
<evidence type="ECO:0000313" key="7">
    <source>
        <dbReference type="EnsemblMetazoa" id="tetur33g01310.1"/>
    </source>
</evidence>
<feature type="domain" description="CRIC" evidence="6">
    <location>
        <begin position="82"/>
        <end position="173"/>
    </location>
</feature>
<gene>
    <name evidence="7" type="primary">107369588</name>
</gene>
<feature type="compositionally biased region" description="Basic residues" evidence="3">
    <location>
        <begin position="692"/>
        <end position="702"/>
    </location>
</feature>
<evidence type="ECO:0008006" key="9">
    <source>
        <dbReference type="Google" id="ProtNLM"/>
    </source>
</evidence>
<dbReference type="PROSITE" id="PS50105">
    <property type="entry name" value="SAM_DOMAIN"/>
    <property type="match status" value="1"/>
</dbReference>
<dbReference type="Proteomes" id="UP000015104">
    <property type="component" value="Unassembled WGS sequence"/>
</dbReference>
<dbReference type="Gene3D" id="1.10.150.50">
    <property type="entry name" value="Transcription Factor, Ets-1"/>
    <property type="match status" value="1"/>
</dbReference>
<feature type="compositionally biased region" description="Basic and acidic residues" evidence="3">
    <location>
        <begin position="383"/>
        <end position="405"/>
    </location>
</feature>
<feature type="compositionally biased region" description="Low complexity" evidence="3">
    <location>
        <begin position="480"/>
        <end position="526"/>
    </location>
</feature>
<feature type="compositionally biased region" description="Polar residues" evidence="3">
    <location>
        <begin position="416"/>
        <end position="443"/>
    </location>
</feature>
<protein>
    <recommendedName>
        <fullName evidence="9">PDZ domain-containing protein</fullName>
    </recommendedName>
</protein>
<feature type="region of interest" description="Disordered" evidence="3">
    <location>
        <begin position="361"/>
        <end position="443"/>
    </location>
</feature>
<dbReference type="HOGENOM" id="CLU_399753_0_0_1"/>
<dbReference type="PROSITE" id="PS50106">
    <property type="entry name" value="PDZ"/>
    <property type="match status" value="1"/>
</dbReference>
<reference evidence="7" key="2">
    <citation type="submission" date="2015-06" db="UniProtKB">
        <authorList>
            <consortium name="EnsemblMetazoa"/>
        </authorList>
    </citation>
    <scope>IDENTIFICATION</scope>
</reference>
<keyword evidence="8" id="KW-1185">Reference proteome</keyword>
<dbReference type="InterPro" id="IPR001660">
    <property type="entry name" value="SAM"/>
</dbReference>
<name>T1L2K7_TETUR</name>
<dbReference type="OrthoDB" id="74412at2759"/>
<evidence type="ECO:0000256" key="1">
    <source>
        <dbReference type="ARBA" id="ARBA00009498"/>
    </source>
</evidence>
<dbReference type="InterPro" id="IPR036034">
    <property type="entry name" value="PDZ_sf"/>
</dbReference>
<feature type="compositionally biased region" description="Pro residues" evidence="3">
    <location>
        <begin position="549"/>
        <end position="563"/>
    </location>
</feature>
<dbReference type="EMBL" id="CAEY01000948">
    <property type="status" value="NOT_ANNOTATED_CDS"/>
    <property type="molecule type" value="Genomic_DNA"/>
</dbReference>
<dbReference type="PANTHER" id="PTHR12844:SF42">
    <property type="entry name" value="CONNECTOR ENHANCER OF KSR PROTEIN CNK"/>
    <property type="match status" value="1"/>
</dbReference>
<reference evidence="8" key="1">
    <citation type="submission" date="2011-08" db="EMBL/GenBank/DDBJ databases">
        <authorList>
            <person name="Rombauts S."/>
        </authorList>
    </citation>
    <scope>NUCLEOTIDE SEQUENCE</scope>
    <source>
        <strain evidence="8">London</strain>
    </source>
</reference>
<evidence type="ECO:0000259" key="4">
    <source>
        <dbReference type="PROSITE" id="PS50105"/>
    </source>
</evidence>
<evidence type="ECO:0000313" key="8">
    <source>
        <dbReference type="Proteomes" id="UP000015104"/>
    </source>
</evidence>
<proteinExistence type="inferred from homology"/>
<organism evidence="7 8">
    <name type="scientific">Tetranychus urticae</name>
    <name type="common">Two-spotted spider mite</name>
    <dbReference type="NCBI Taxonomy" id="32264"/>
    <lineage>
        <taxon>Eukaryota</taxon>
        <taxon>Metazoa</taxon>
        <taxon>Ecdysozoa</taxon>
        <taxon>Arthropoda</taxon>
        <taxon>Chelicerata</taxon>
        <taxon>Arachnida</taxon>
        <taxon>Acari</taxon>
        <taxon>Acariformes</taxon>
        <taxon>Trombidiformes</taxon>
        <taxon>Prostigmata</taxon>
        <taxon>Eleutherengona</taxon>
        <taxon>Raphignathae</taxon>
        <taxon>Tetranychoidea</taxon>
        <taxon>Tetranychidae</taxon>
        <taxon>Tetranychus</taxon>
    </lineage>
</organism>
<evidence type="ECO:0000256" key="3">
    <source>
        <dbReference type="SAM" id="MobiDB-lite"/>
    </source>
</evidence>
<dbReference type="KEGG" id="tut:107369588"/>
<dbReference type="STRING" id="32264.T1L2K7"/>
<accession>T1L2K7</accession>
<feature type="domain" description="SAM" evidence="4">
    <location>
        <begin position="9"/>
        <end position="74"/>
    </location>
</feature>
<dbReference type="Gene3D" id="2.30.42.10">
    <property type="match status" value="1"/>
</dbReference>
<dbReference type="AlphaFoldDB" id="T1L2K7"/>
<dbReference type="PROSITE" id="PS51290">
    <property type="entry name" value="CRIC"/>
    <property type="match status" value="1"/>
</dbReference>
<dbReference type="InterPro" id="IPR017874">
    <property type="entry name" value="CRIC_domain"/>
</dbReference>
<dbReference type="Pfam" id="PF10534">
    <property type="entry name" value="CRIC_ras_sig"/>
    <property type="match status" value="1"/>
</dbReference>
<dbReference type="InterPro" id="IPR013761">
    <property type="entry name" value="SAM/pointed_sf"/>
</dbReference>
<dbReference type="PANTHER" id="PTHR12844">
    <property type="entry name" value="CONNECTOR ENCHANCER OF KINASE SUPPRESSOR OF RAS"/>
    <property type="match status" value="1"/>
</dbReference>
<feature type="region of interest" description="Disordered" evidence="3">
    <location>
        <begin position="457"/>
        <end position="529"/>
    </location>
</feature>